<feature type="transmembrane region" description="Helical" evidence="5">
    <location>
        <begin position="43"/>
        <end position="62"/>
    </location>
</feature>
<evidence type="ECO:0000256" key="2">
    <source>
        <dbReference type="ARBA" id="ARBA00022692"/>
    </source>
</evidence>
<evidence type="ECO:0000313" key="7">
    <source>
        <dbReference type="Proteomes" id="UP000001744"/>
    </source>
</evidence>
<dbReference type="JaponicusDB" id="SJAG_00018"/>
<organism evidence="6 7">
    <name type="scientific">Schizosaccharomyces japonicus (strain yFS275 / FY16936)</name>
    <name type="common">Fission yeast</name>
    <dbReference type="NCBI Taxonomy" id="402676"/>
    <lineage>
        <taxon>Eukaryota</taxon>
        <taxon>Fungi</taxon>
        <taxon>Dikarya</taxon>
        <taxon>Ascomycota</taxon>
        <taxon>Taphrinomycotina</taxon>
        <taxon>Schizosaccharomycetes</taxon>
        <taxon>Schizosaccharomycetales</taxon>
        <taxon>Schizosaccharomycetaceae</taxon>
        <taxon>Schizosaccharomyces</taxon>
    </lineage>
</organism>
<name>B6JUV5_SCHJY</name>
<evidence type="ECO:0000256" key="3">
    <source>
        <dbReference type="ARBA" id="ARBA00022989"/>
    </source>
</evidence>
<feature type="transmembrane region" description="Helical" evidence="5">
    <location>
        <begin position="12"/>
        <end position="31"/>
    </location>
</feature>
<dbReference type="PANTHER" id="PTHR31465">
    <property type="entry name" value="PROTEIN RTA1-RELATED"/>
    <property type="match status" value="1"/>
</dbReference>
<sequence>MRLSEIYGYVPTKWLSVIAIVSFTICEIINLLEIIKHQSRASIAAFIGTIGEIISWIVRLYASSHSNNDTDIVPEIIQCVLIMDFPVFYTAQMCTALKHLVTQYGADIGVLGQRLYGLAYITSDVISLIIQFARIDTATEENKDGRKEHAGSDIILLGIFLQLATVLAFAVCSVDYWYHHYYINPYKQPGLRT</sequence>
<protein>
    <submittedName>
        <fullName evidence="6">Uncharacterized protein</fullName>
    </submittedName>
</protein>
<evidence type="ECO:0000313" key="6">
    <source>
        <dbReference type="EMBL" id="EEB05028.1"/>
    </source>
</evidence>
<evidence type="ECO:0000256" key="4">
    <source>
        <dbReference type="ARBA" id="ARBA00023136"/>
    </source>
</evidence>
<evidence type="ECO:0000256" key="5">
    <source>
        <dbReference type="SAM" id="Phobius"/>
    </source>
</evidence>
<dbReference type="Pfam" id="PF04479">
    <property type="entry name" value="RTA1"/>
    <property type="match status" value="1"/>
</dbReference>
<dbReference type="HOGENOM" id="CLU_1403190_0_0_1"/>
<accession>B6JUV5</accession>
<keyword evidence="2 5" id="KW-0812">Transmembrane</keyword>
<dbReference type="Proteomes" id="UP000001744">
    <property type="component" value="Unassembled WGS sequence"/>
</dbReference>
<dbReference type="OrthoDB" id="1844152at2759"/>
<feature type="transmembrane region" description="Helical" evidence="5">
    <location>
        <begin position="115"/>
        <end position="133"/>
    </location>
</feature>
<dbReference type="STRING" id="402676.B6JUV5"/>
<gene>
    <name evidence="6" type="ORF">SJAG_00018</name>
</gene>
<feature type="transmembrane region" description="Helical" evidence="5">
    <location>
        <begin position="154"/>
        <end position="178"/>
    </location>
</feature>
<dbReference type="PANTHER" id="PTHR31465:SF9">
    <property type="entry name" value="SPHINGOID LONG-CHAIN BASE TRANSPORTER RSB1"/>
    <property type="match status" value="1"/>
</dbReference>
<dbReference type="GO" id="GO:0005886">
    <property type="term" value="C:plasma membrane"/>
    <property type="evidence" value="ECO:0000318"/>
    <property type="project" value="GO_Central"/>
</dbReference>
<dbReference type="InterPro" id="IPR007568">
    <property type="entry name" value="RTA1"/>
</dbReference>
<dbReference type="AlphaFoldDB" id="B6JUV5"/>
<keyword evidence="4 5" id="KW-0472">Membrane</keyword>
<reference evidence="6 7" key="1">
    <citation type="journal article" date="2011" name="Science">
        <title>Comparative functional genomics of the fission yeasts.</title>
        <authorList>
            <person name="Rhind N."/>
            <person name="Chen Z."/>
            <person name="Yassour M."/>
            <person name="Thompson D.A."/>
            <person name="Haas B.J."/>
            <person name="Habib N."/>
            <person name="Wapinski I."/>
            <person name="Roy S."/>
            <person name="Lin M.F."/>
            <person name="Heiman D.I."/>
            <person name="Young S.K."/>
            <person name="Furuya K."/>
            <person name="Guo Y."/>
            <person name="Pidoux A."/>
            <person name="Chen H.M."/>
            <person name="Robbertse B."/>
            <person name="Goldberg J.M."/>
            <person name="Aoki K."/>
            <person name="Bayne E.H."/>
            <person name="Berlin A.M."/>
            <person name="Desjardins C.A."/>
            <person name="Dobbs E."/>
            <person name="Dukaj L."/>
            <person name="Fan L."/>
            <person name="FitzGerald M.G."/>
            <person name="French C."/>
            <person name="Gujja S."/>
            <person name="Hansen K."/>
            <person name="Keifenheim D."/>
            <person name="Levin J.Z."/>
            <person name="Mosher R.A."/>
            <person name="Mueller C.A."/>
            <person name="Pfiffner J."/>
            <person name="Priest M."/>
            <person name="Russ C."/>
            <person name="Smialowska A."/>
            <person name="Swoboda P."/>
            <person name="Sykes S.M."/>
            <person name="Vaughn M."/>
            <person name="Vengrova S."/>
            <person name="Yoder R."/>
            <person name="Zeng Q."/>
            <person name="Allshire R."/>
            <person name="Baulcombe D."/>
            <person name="Birren B.W."/>
            <person name="Brown W."/>
            <person name="Ekwall K."/>
            <person name="Kellis M."/>
            <person name="Leatherwood J."/>
            <person name="Levin H."/>
            <person name="Margalit H."/>
            <person name="Martienssen R."/>
            <person name="Nieduszynski C.A."/>
            <person name="Spatafora J.W."/>
            <person name="Friedman N."/>
            <person name="Dalgaard J.Z."/>
            <person name="Baumann P."/>
            <person name="Niki H."/>
            <person name="Regev A."/>
            <person name="Nusbaum C."/>
        </authorList>
    </citation>
    <scope>NUCLEOTIDE SEQUENCE [LARGE SCALE GENOMIC DNA]</scope>
    <source>
        <strain evidence="7">yFS275 / FY16936</strain>
    </source>
</reference>
<dbReference type="VEuPathDB" id="FungiDB:SJAG_00018"/>
<dbReference type="EMBL" id="KE651166">
    <property type="protein sequence ID" value="EEB05028.1"/>
    <property type="molecule type" value="Genomic_DNA"/>
</dbReference>
<keyword evidence="7" id="KW-1185">Reference proteome</keyword>
<keyword evidence="3 5" id="KW-1133">Transmembrane helix</keyword>
<proteinExistence type="predicted"/>
<comment type="subcellular location">
    <subcellularLocation>
        <location evidence="1">Membrane</location>
        <topology evidence="1">Multi-pass membrane protein</topology>
    </subcellularLocation>
</comment>
<dbReference type="GeneID" id="7049583"/>
<evidence type="ECO:0000256" key="1">
    <source>
        <dbReference type="ARBA" id="ARBA00004141"/>
    </source>
</evidence>
<dbReference type="GO" id="GO:0000324">
    <property type="term" value="C:fungal-type vacuole"/>
    <property type="evidence" value="ECO:0000318"/>
    <property type="project" value="GO_Central"/>
</dbReference>
<dbReference type="RefSeq" id="XP_002171321.1">
    <property type="nucleotide sequence ID" value="XM_002171285.2"/>
</dbReference>